<evidence type="ECO:0000256" key="1">
    <source>
        <dbReference type="SAM" id="MobiDB-lite"/>
    </source>
</evidence>
<reference evidence="2 3" key="1">
    <citation type="submission" date="2018-11" db="EMBL/GenBank/DDBJ databases">
        <title>Draft genome sequence of Cellulomonas takizawaensis strain TKZ-21.</title>
        <authorList>
            <person name="Yamamura H."/>
            <person name="Hayashi T."/>
            <person name="Hamada M."/>
            <person name="Serisawa Y."/>
            <person name="Matsuyama K."/>
            <person name="Nakagawa Y."/>
            <person name="Otoguro M."/>
            <person name="Yanagida F."/>
            <person name="Hayakawa M."/>
        </authorList>
    </citation>
    <scope>NUCLEOTIDE SEQUENCE [LARGE SCALE GENOMIC DNA]</scope>
    <source>
        <strain evidence="2 3">TKZ-21</strain>
    </source>
</reference>
<dbReference type="AlphaFoldDB" id="A0A401V138"/>
<dbReference type="EMBL" id="BHYL01000171">
    <property type="protein sequence ID" value="GCD20613.1"/>
    <property type="molecule type" value="Genomic_DNA"/>
</dbReference>
<protein>
    <submittedName>
        <fullName evidence="2">Uncharacterized protein</fullName>
    </submittedName>
</protein>
<keyword evidence="3" id="KW-1185">Reference proteome</keyword>
<organism evidence="2 3">
    <name type="scientific">Cellulomonas algicola</name>
    <dbReference type="NCBI Taxonomy" id="2071633"/>
    <lineage>
        <taxon>Bacteria</taxon>
        <taxon>Bacillati</taxon>
        <taxon>Actinomycetota</taxon>
        <taxon>Actinomycetes</taxon>
        <taxon>Micrococcales</taxon>
        <taxon>Cellulomonadaceae</taxon>
        <taxon>Cellulomonas</taxon>
    </lineage>
</organism>
<feature type="region of interest" description="Disordered" evidence="1">
    <location>
        <begin position="1"/>
        <end position="59"/>
    </location>
</feature>
<gene>
    <name evidence="2" type="ORF">CTKZ_21750</name>
</gene>
<dbReference type="RefSeq" id="WP_124343116.1">
    <property type="nucleotide sequence ID" value="NZ_BHYL01000171.1"/>
</dbReference>
<accession>A0A401V138</accession>
<dbReference type="Proteomes" id="UP000288246">
    <property type="component" value="Unassembled WGS sequence"/>
</dbReference>
<sequence>MSENLPDSFDPKQPDLPSLGADPDPLPPGHESQAPTTEPLEDDASEAAGSGDEERGIPG</sequence>
<evidence type="ECO:0000313" key="3">
    <source>
        <dbReference type="Proteomes" id="UP000288246"/>
    </source>
</evidence>
<dbReference type="OrthoDB" id="4829393at2"/>
<comment type="caution">
    <text evidence="2">The sequence shown here is derived from an EMBL/GenBank/DDBJ whole genome shotgun (WGS) entry which is preliminary data.</text>
</comment>
<evidence type="ECO:0000313" key="2">
    <source>
        <dbReference type="EMBL" id="GCD20613.1"/>
    </source>
</evidence>
<name>A0A401V138_9CELL</name>
<proteinExistence type="predicted"/>